<evidence type="ECO:0000256" key="4">
    <source>
        <dbReference type="ARBA" id="ARBA00022692"/>
    </source>
</evidence>
<dbReference type="PANTHER" id="PTHR30625:SF11">
    <property type="entry name" value="MOTA_TOLQ_EXBB PROTON CHANNEL DOMAIN-CONTAINING PROTEIN"/>
    <property type="match status" value="1"/>
</dbReference>
<comment type="caution">
    <text evidence="11">The sequence shown here is derived from an EMBL/GenBank/DDBJ whole genome shotgun (WGS) entry which is preliminary data.</text>
</comment>
<feature type="transmembrane region" description="Helical" evidence="9">
    <location>
        <begin position="287"/>
        <end position="309"/>
    </location>
</feature>
<dbReference type="InterPro" id="IPR000540">
    <property type="entry name" value="Flag_MotA_CS"/>
</dbReference>
<evidence type="ECO:0000256" key="2">
    <source>
        <dbReference type="ARBA" id="ARBA00010442"/>
    </source>
</evidence>
<comment type="subcellular location">
    <subcellularLocation>
        <location evidence="1">Cell membrane</location>
        <topology evidence="1">Multi-pass membrane protein</topology>
    </subcellularLocation>
</comment>
<protein>
    <submittedName>
        <fullName evidence="11">Biopolymer transport protein ExbB/TolQ</fullName>
    </submittedName>
</protein>
<organism evidence="11 12">
    <name type="scientific">Prosthecobacter fusiformis</name>
    <dbReference type="NCBI Taxonomy" id="48464"/>
    <lineage>
        <taxon>Bacteria</taxon>
        <taxon>Pseudomonadati</taxon>
        <taxon>Verrucomicrobiota</taxon>
        <taxon>Verrucomicrobiia</taxon>
        <taxon>Verrucomicrobiales</taxon>
        <taxon>Verrucomicrobiaceae</taxon>
        <taxon>Prosthecobacter</taxon>
    </lineage>
</organism>
<feature type="transmembrane region" description="Helical" evidence="9">
    <location>
        <begin position="246"/>
        <end position="267"/>
    </location>
</feature>
<keyword evidence="7 9" id="KW-0472">Membrane</keyword>
<keyword evidence="5" id="KW-0283">Flagellar rotation</keyword>
<evidence type="ECO:0000256" key="5">
    <source>
        <dbReference type="ARBA" id="ARBA00022779"/>
    </source>
</evidence>
<keyword evidence="4 9" id="KW-0812">Transmembrane</keyword>
<evidence type="ECO:0000256" key="6">
    <source>
        <dbReference type="ARBA" id="ARBA00022989"/>
    </source>
</evidence>
<accession>A0A4R7S776</accession>
<keyword evidence="3" id="KW-1003">Cell membrane</keyword>
<dbReference type="GO" id="GO:0097588">
    <property type="term" value="P:archaeal or bacterial-type flagellum-dependent cell motility"/>
    <property type="evidence" value="ECO:0007669"/>
    <property type="project" value="UniProtKB-KW"/>
</dbReference>
<dbReference type="AlphaFoldDB" id="A0A4R7S776"/>
<evidence type="ECO:0000256" key="3">
    <source>
        <dbReference type="ARBA" id="ARBA00022475"/>
    </source>
</evidence>
<dbReference type="PANTHER" id="PTHR30625">
    <property type="entry name" value="PROTEIN TOLQ"/>
    <property type="match status" value="1"/>
</dbReference>
<sequence>MQLKAEPDMAGKVVRCPGCNSKLSIPATLGDLPPPSGLPSPSGFTPPAETSSGSEEFSGTEQPNPAELEQHRQERGGWEETDPTNPNPLLSFGIGFVLFLAWVGILYPFQAPEGTSPADYTGMQFIASLFYKHMLVSFTNTLFFTWAMAILYLKFKKLRHQREALLLDVLPWELGSEINAQNVSTFIDNLYKLPVRLRDSMMVNRIRKALELFEVKQNVGDVTNMLSSQSDIDSMRIGGSFTLLKAFLWAIPILGFIGTVLGLSHAIGGMNFANVEDVTAIMKSINAVTSGLGTAFDATLLGLVLAMLLNFPMNSMMKSEDDCLNDIDAFCNEILLPRLNDGGSIAGGDTNGVMETLVRAVALAQKEFLVDLNALSARINEQAANLDKRATAHQERVDAEFAIAVNRMREDMTGAIKDSVKTTTDYTRALATGIQGLNNVLTELGGKQILIHQVKKKGWFSKHD</sequence>
<dbReference type="EMBL" id="SOCA01000002">
    <property type="protein sequence ID" value="TDU73077.1"/>
    <property type="molecule type" value="Genomic_DNA"/>
</dbReference>
<dbReference type="InterPro" id="IPR002898">
    <property type="entry name" value="MotA_ExbB_proton_chnl"/>
</dbReference>
<dbReference type="PROSITE" id="PS01307">
    <property type="entry name" value="MOTA"/>
    <property type="match status" value="1"/>
</dbReference>
<dbReference type="Pfam" id="PF01618">
    <property type="entry name" value="MotA_ExbB"/>
    <property type="match status" value="1"/>
</dbReference>
<gene>
    <name evidence="11" type="ORF">EI77_01544</name>
</gene>
<feature type="transmembrane region" description="Helical" evidence="9">
    <location>
        <begin position="89"/>
        <end position="109"/>
    </location>
</feature>
<evidence type="ECO:0000256" key="1">
    <source>
        <dbReference type="ARBA" id="ARBA00004651"/>
    </source>
</evidence>
<proteinExistence type="inferred from homology"/>
<feature type="region of interest" description="Disordered" evidence="8">
    <location>
        <begin position="25"/>
        <end position="84"/>
    </location>
</feature>
<evidence type="ECO:0000259" key="10">
    <source>
        <dbReference type="Pfam" id="PF01618"/>
    </source>
</evidence>
<feature type="transmembrane region" description="Helical" evidence="9">
    <location>
        <begin position="129"/>
        <end position="153"/>
    </location>
</feature>
<dbReference type="OrthoDB" id="5290956at2"/>
<keyword evidence="6 9" id="KW-1133">Transmembrane helix</keyword>
<dbReference type="InterPro" id="IPR050790">
    <property type="entry name" value="ExbB/TolQ_transport"/>
</dbReference>
<evidence type="ECO:0000313" key="12">
    <source>
        <dbReference type="Proteomes" id="UP000295662"/>
    </source>
</evidence>
<evidence type="ECO:0000256" key="7">
    <source>
        <dbReference type="ARBA" id="ARBA00023136"/>
    </source>
</evidence>
<feature type="compositionally biased region" description="Basic and acidic residues" evidence="8">
    <location>
        <begin position="68"/>
        <end position="78"/>
    </location>
</feature>
<feature type="compositionally biased region" description="Low complexity" evidence="8">
    <location>
        <begin position="39"/>
        <end position="61"/>
    </location>
</feature>
<dbReference type="Proteomes" id="UP000295662">
    <property type="component" value="Unassembled WGS sequence"/>
</dbReference>
<name>A0A4R7S776_9BACT</name>
<evidence type="ECO:0000256" key="8">
    <source>
        <dbReference type="SAM" id="MobiDB-lite"/>
    </source>
</evidence>
<feature type="domain" description="MotA/TolQ/ExbB proton channel" evidence="10">
    <location>
        <begin position="205"/>
        <end position="319"/>
    </location>
</feature>
<keyword evidence="12" id="KW-1185">Reference proteome</keyword>
<reference evidence="11 12" key="1">
    <citation type="submission" date="2019-03" db="EMBL/GenBank/DDBJ databases">
        <title>Genomic Encyclopedia of Archaeal and Bacterial Type Strains, Phase II (KMG-II): from individual species to whole genera.</title>
        <authorList>
            <person name="Goeker M."/>
        </authorList>
    </citation>
    <scope>NUCLEOTIDE SEQUENCE [LARGE SCALE GENOMIC DNA]</scope>
    <source>
        <strain evidence="11 12">ATCC 25309</strain>
    </source>
</reference>
<dbReference type="GO" id="GO:0005886">
    <property type="term" value="C:plasma membrane"/>
    <property type="evidence" value="ECO:0007669"/>
    <property type="project" value="UniProtKB-SubCell"/>
</dbReference>
<comment type="similarity">
    <text evidence="2">Belongs to the ExbB/TolQ family.</text>
</comment>
<evidence type="ECO:0000256" key="9">
    <source>
        <dbReference type="SAM" id="Phobius"/>
    </source>
</evidence>
<dbReference type="RefSeq" id="WP_133794288.1">
    <property type="nucleotide sequence ID" value="NZ_SOCA01000002.1"/>
</dbReference>
<evidence type="ECO:0000313" key="11">
    <source>
        <dbReference type="EMBL" id="TDU73077.1"/>
    </source>
</evidence>
<dbReference type="GO" id="GO:0017038">
    <property type="term" value="P:protein import"/>
    <property type="evidence" value="ECO:0007669"/>
    <property type="project" value="TreeGrafter"/>
</dbReference>